<protein>
    <recommendedName>
        <fullName evidence="1">Predicted 3'-5' exonuclease PolB-like domain-containing protein</fullName>
    </recommendedName>
</protein>
<evidence type="ECO:0000313" key="3">
    <source>
        <dbReference type="Proteomes" id="UP000198461"/>
    </source>
</evidence>
<feature type="domain" description="Predicted 3'-5' exonuclease PolB-like" evidence="1">
    <location>
        <begin position="48"/>
        <end position="256"/>
    </location>
</feature>
<evidence type="ECO:0000259" key="1">
    <source>
        <dbReference type="Pfam" id="PF10108"/>
    </source>
</evidence>
<keyword evidence="3" id="KW-1185">Reference proteome</keyword>
<organism evidence="2 3">
    <name type="scientific">Sulfurivirga caldicuralii</name>
    <dbReference type="NCBI Taxonomy" id="364032"/>
    <lineage>
        <taxon>Bacteria</taxon>
        <taxon>Pseudomonadati</taxon>
        <taxon>Pseudomonadota</taxon>
        <taxon>Gammaproteobacteria</taxon>
        <taxon>Thiotrichales</taxon>
        <taxon>Piscirickettsiaceae</taxon>
        <taxon>Sulfurivirga</taxon>
    </lineage>
</organism>
<dbReference type="CDD" id="cd05782">
    <property type="entry name" value="DNA_polB_like1_exo"/>
    <property type="match status" value="1"/>
</dbReference>
<dbReference type="SUPFAM" id="SSF53098">
    <property type="entry name" value="Ribonuclease H-like"/>
    <property type="match status" value="1"/>
</dbReference>
<dbReference type="AlphaFoldDB" id="A0A1N6F0E1"/>
<dbReference type="Gene3D" id="3.30.420.10">
    <property type="entry name" value="Ribonuclease H-like superfamily/Ribonuclease H"/>
    <property type="match status" value="1"/>
</dbReference>
<name>A0A1N6F0E1_9GAMM</name>
<dbReference type="OrthoDB" id="13288at2"/>
<dbReference type="GO" id="GO:0003676">
    <property type="term" value="F:nucleic acid binding"/>
    <property type="evidence" value="ECO:0007669"/>
    <property type="project" value="InterPro"/>
</dbReference>
<dbReference type="EMBL" id="FSRE01000002">
    <property type="protein sequence ID" value="SIN88709.1"/>
    <property type="molecule type" value="Genomic_DNA"/>
</dbReference>
<dbReference type="InterPro" id="IPR019288">
    <property type="entry name" value="3'-5'_exonuclease_PolB-like"/>
</dbReference>
<gene>
    <name evidence="2" type="ORF">SAMN05443662_0857</name>
</gene>
<proteinExistence type="predicted"/>
<dbReference type="STRING" id="364032.SAMN05443662_0857"/>
<accession>A0A1N6F0E1</accession>
<dbReference type="RefSeq" id="WP_074201149.1">
    <property type="nucleotide sequence ID" value="NZ_FSRE01000002.1"/>
</dbReference>
<dbReference type="InterPro" id="IPR012337">
    <property type="entry name" value="RNaseH-like_sf"/>
</dbReference>
<evidence type="ECO:0000313" key="2">
    <source>
        <dbReference type="EMBL" id="SIN88709.1"/>
    </source>
</evidence>
<dbReference type="Proteomes" id="UP000198461">
    <property type="component" value="Unassembled WGS sequence"/>
</dbReference>
<sequence length="262" mass="29978">MNRPTLVFDIETVPDVEAGRRLLGLDGLDDASVVEAMKLQRLGEAGHDFMRHHLHRVVAISVVLRTADTLKVWSLGTPESDEAELLQRFFEGVEQFKPTLVSWNGSGFDLPVLHYRALLHGIEARTYWDTGQFERERKWDNYISRYQFAHIDLMDVLSAYQPRAAARLDDLAVMLGLPGKMGQSGAAVSEQWLNGEIEAIRNYCETDVVNTYLIYLRFERMRGQLTAAQYETEQARVRDMLRASGKPHLLAYEEAWHESNSH</sequence>
<dbReference type="Pfam" id="PF10108">
    <property type="entry name" value="DNA_pol_B_exo2"/>
    <property type="match status" value="1"/>
</dbReference>
<reference evidence="2 3" key="1">
    <citation type="submission" date="2016-11" db="EMBL/GenBank/DDBJ databases">
        <authorList>
            <person name="Jaros S."/>
            <person name="Januszkiewicz K."/>
            <person name="Wedrychowicz H."/>
        </authorList>
    </citation>
    <scope>NUCLEOTIDE SEQUENCE [LARGE SCALE GENOMIC DNA]</scope>
    <source>
        <strain evidence="2 3">DSM 17737</strain>
    </source>
</reference>
<dbReference type="InterPro" id="IPR036397">
    <property type="entry name" value="RNaseH_sf"/>
</dbReference>